<dbReference type="Pfam" id="PF01590">
    <property type="entry name" value="GAF"/>
    <property type="match status" value="1"/>
</dbReference>
<dbReference type="PANTHER" id="PTHR24421">
    <property type="entry name" value="NITRATE/NITRITE SENSOR PROTEIN NARX-RELATED"/>
    <property type="match status" value="1"/>
</dbReference>
<evidence type="ECO:0000256" key="9">
    <source>
        <dbReference type="ARBA" id="ARBA00022679"/>
    </source>
</evidence>
<comment type="cofactor">
    <cofactor evidence="2">
        <name>[4Fe-4S] cluster</name>
        <dbReference type="ChEBI" id="CHEBI:49883"/>
    </cofactor>
</comment>
<dbReference type="InterPro" id="IPR003594">
    <property type="entry name" value="HATPase_dom"/>
</dbReference>
<dbReference type="InterPro" id="IPR004358">
    <property type="entry name" value="Sig_transdc_His_kin-like_C"/>
</dbReference>
<keyword evidence="10" id="KW-0547">Nucleotide-binding</keyword>
<dbReference type="InterPro" id="IPR050482">
    <property type="entry name" value="Sensor_HK_TwoCompSys"/>
</dbReference>
<dbReference type="Pfam" id="PF07730">
    <property type="entry name" value="HisKA_3"/>
    <property type="match status" value="1"/>
</dbReference>
<evidence type="ECO:0000256" key="15">
    <source>
        <dbReference type="ARBA" id="ARBA00023014"/>
    </source>
</evidence>
<dbReference type="InterPro" id="IPR003018">
    <property type="entry name" value="GAF"/>
</dbReference>
<dbReference type="SMART" id="SM00065">
    <property type="entry name" value="GAF"/>
    <property type="match status" value="1"/>
</dbReference>
<comment type="catalytic activity">
    <reaction evidence="1">
        <text>ATP + protein L-histidine = ADP + protein N-phospho-L-histidine.</text>
        <dbReference type="EC" id="2.7.13.3"/>
    </reaction>
</comment>
<evidence type="ECO:0000256" key="11">
    <source>
        <dbReference type="ARBA" id="ARBA00022777"/>
    </source>
</evidence>
<keyword evidence="15" id="KW-0411">Iron-sulfur</keyword>
<keyword evidence="13" id="KW-0408">Iron</keyword>
<dbReference type="SMART" id="SM00387">
    <property type="entry name" value="HATPase_c"/>
    <property type="match status" value="1"/>
</dbReference>
<evidence type="ECO:0000256" key="1">
    <source>
        <dbReference type="ARBA" id="ARBA00000085"/>
    </source>
</evidence>
<evidence type="ECO:0000313" key="20">
    <source>
        <dbReference type="EMBL" id="GAA4263377.1"/>
    </source>
</evidence>
<evidence type="ECO:0000256" key="13">
    <source>
        <dbReference type="ARBA" id="ARBA00023004"/>
    </source>
</evidence>
<dbReference type="InterPro" id="IPR036890">
    <property type="entry name" value="HATPase_C_sf"/>
</dbReference>
<dbReference type="RefSeq" id="WP_345142594.1">
    <property type="nucleotide sequence ID" value="NZ_BAABAT010000067.1"/>
</dbReference>
<dbReference type="CDD" id="cd16917">
    <property type="entry name" value="HATPase_UhpB-NarQ-NarX-like"/>
    <property type="match status" value="1"/>
</dbReference>
<evidence type="ECO:0000256" key="6">
    <source>
        <dbReference type="ARBA" id="ARBA00022485"/>
    </source>
</evidence>
<evidence type="ECO:0000256" key="14">
    <source>
        <dbReference type="ARBA" id="ARBA00023012"/>
    </source>
</evidence>
<keyword evidence="7" id="KW-0963">Cytoplasm</keyword>
<evidence type="ECO:0000256" key="17">
    <source>
        <dbReference type="ARBA" id="ARBA00030800"/>
    </source>
</evidence>
<accession>A0ABP8DU86</accession>
<keyword evidence="6" id="KW-0479">Metal-binding</keyword>
<dbReference type="SUPFAM" id="SSF55874">
    <property type="entry name" value="ATPase domain of HSP90 chaperone/DNA topoisomerase II/histidine kinase"/>
    <property type="match status" value="1"/>
</dbReference>
<evidence type="ECO:0000259" key="19">
    <source>
        <dbReference type="SMART" id="SM00387"/>
    </source>
</evidence>
<evidence type="ECO:0000256" key="5">
    <source>
        <dbReference type="ARBA" id="ARBA00017322"/>
    </source>
</evidence>
<keyword evidence="21" id="KW-1185">Reference proteome</keyword>
<evidence type="ECO:0000313" key="21">
    <source>
        <dbReference type="Proteomes" id="UP001500620"/>
    </source>
</evidence>
<evidence type="ECO:0000256" key="2">
    <source>
        <dbReference type="ARBA" id="ARBA00001966"/>
    </source>
</evidence>
<protein>
    <recommendedName>
        <fullName evidence="5">Oxygen sensor histidine kinase NreB</fullName>
        <ecNumber evidence="4">2.7.13.3</ecNumber>
    </recommendedName>
    <alternativeName>
        <fullName evidence="17">Nitrogen regulation protein B</fullName>
    </alternativeName>
</protein>
<feature type="domain" description="GAF" evidence="18">
    <location>
        <begin position="34"/>
        <end position="181"/>
    </location>
</feature>
<evidence type="ECO:0000256" key="3">
    <source>
        <dbReference type="ARBA" id="ARBA00004496"/>
    </source>
</evidence>
<dbReference type="InterPro" id="IPR011712">
    <property type="entry name" value="Sig_transdc_His_kin_sub3_dim/P"/>
</dbReference>
<name>A0ABP8DU86_9ACTN</name>
<keyword evidence="12" id="KW-0067">ATP-binding</keyword>
<dbReference type="Pfam" id="PF02518">
    <property type="entry name" value="HATPase_c"/>
    <property type="match status" value="1"/>
</dbReference>
<dbReference type="EMBL" id="BAABAT010000067">
    <property type="protein sequence ID" value="GAA4263377.1"/>
    <property type="molecule type" value="Genomic_DNA"/>
</dbReference>
<evidence type="ECO:0000256" key="10">
    <source>
        <dbReference type="ARBA" id="ARBA00022741"/>
    </source>
</evidence>
<proteinExistence type="predicted"/>
<evidence type="ECO:0000256" key="16">
    <source>
        <dbReference type="ARBA" id="ARBA00024827"/>
    </source>
</evidence>
<dbReference type="Gene3D" id="1.20.5.1930">
    <property type="match status" value="1"/>
</dbReference>
<dbReference type="Gene3D" id="3.30.565.10">
    <property type="entry name" value="Histidine kinase-like ATPase, C-terminal domain"/>
    <property type="match status" value="1"/>
</dbReference>
<comment type="function">
    <text evidence="16">Member of the two-component regulatory system NreB/NreC involved in the control of dissimilatory nitrate/nitrite reduction in response to oxygen. NreB functions as a direct oxygen sensor histidine kinase which is autophosphorylated, in the absence of oxygen, probably at the conserved histidine residue, and transfers its phosphate group probably to a conserved aspartate residue of NreC. NreB/NreC activates the expression of the nitrate (narGHJI) and nitrite (nir) reductase operons, as well as the putative nitrate transporter gene narT.</text>
</comment>
<keyword evidence="8" id="KW-0597">Phosphoprotein</keyword>
<keyword evidence="11" id="KW-0418">Kinase</keyword>
<evidence type="ECO:0000256" key="4">
    <source>
        <dbReference type="ARBA" id="ARBA00012438"/>
    </source>
</evidence>
<dbReference type="SUPFAM" id="SSF55781">
    <property type="entry name" value="GAF domain-like"/>
    <property type="match status" value="1"/>
</dbReference>
<organism evidence="20 21">
    <name type="scientific">Dactylosporangium darangshiense</name>
    <dbReference type="NCBI Taxonomy" id="579108"/>
    <lineage>
        <taxon>Bacteria</taxon>
        <taxon>Bacillati</taxon>
        <taxon>Actinomycetota</taxon>
        <taxon>Actinomycetes</taxon>
        <taxon>Micromonosporales</taxon>
        <taxon>Micromonosporaceae</taxon>
        <taxon>Dactylosporangium</taxon>
    </lineage>
</organism>
<evidence type="ECO:0000256" key="7">
    <source>
        <dbReference type="ARBA" id="ARBA00022490"/>
    </source>
</evidence>
<comment type="caution">
    <text evidence="20">The sequence shown here is derived from an EMBL/GenBank/DDBJ whole genome shotgun (WGS) entry which is preliminary data.</text>
</comment>
<dbReference type="EC" id="2.7.13.3" evidence="4"/>
<sequence length="386" mass="40638">MKPSVKRGSGELAQFAEAQSALQRIAVLVACGAPEIAVFNAAAKELGQLVGADTANIVRYEADGTATTVAAWSRSGTLFPVGTNMRLEGRNAAALVSRSGRSARMDNYADAPGPIAAVVRAKGIRSSAAAPIFVDGRLWGVVIAATTRHELLAQHAEMRLADYTELIAIAIASAQARTDLAASRARVVIAVDEARRRIERDLHDGVQQRLVALALQLREAEASLPPEMSEVRELLSAVTSGLTGTLDDLRQISRGVHPAILSQDGLRPALRTLARRSPIAVDLSLDLDGRLPEPIEVAAYYVVAEALTNATKHAHASLVHVTAAVWAGRLHLSVRDDGVGGADPARGSGLTGLTDRVEALGGTIMISSPAGQGTHIQVELPLERCN</sequence>
<comment type="subcellular location">
    <subcellularLocation>
        <location evidence="3">Cytoplasm</location>
    </subcellularLocation>
</comment>
<dbReference type="Gene3D" id="3.30.450.40">
    <property type="match status" value="1"/>
</dbReference>
<reference evidence="21" key="1">
    <citation type="journal article" date="2019" name="Int. J. Syst. Evol. Microbiol.">
        <title>The Global Catalogue of Microorganisms (GCM) 10K type strain sequencing project: providing services to taxonomists for standard genome sequencing and annotation.</title>
        <authorList>
            <consortium name="The Broad Institute Genomics Platform"/>
            <consortium name="The Broad Institute Genome Sequencing Center for Infectious Disease"/>
            <person name="Wu L."/>
            <person name="Ma J."/>
        </authorList>
    </citation>
    <scope>NUCLEOTIDE SEQUENCE [LARGE SCALE GENOMIC DNA]</scope>
    <source>
        <strain evidence="21">JCM 17441</strain>
    </source>
</reference>
<dbReference type="Proteomes" id="UP001500620">
    <property type="component" value="Unassembled WGS sequence"/>
</dbReference>
<dbReference type="PANTHER" id="PTHR24421:SF10">
    <property type="entry name" value="NITRATE_NITRITE SENSOR PROTEIN NARQ"/>
    <property type="match status" value="1"/>
</dbReference>
<evidence type="ECO:0000256" key="12">
    <source>
        <dbReference type="ARBA" id="ARBA00022840"/>
    </source>
</evidence>
<dbReference type="InterPro" id="IPR029016">
    <property type="entry name" value="GAF-like_dom_sf"/>
</dbReference>
<feature type="domain" description="Histidine kinase/HSP90-like ATPase" evidence="19">
    <location>
        <begin position="294"/>
        <end position="384"/>
    </location>
</feature>
<keyword evidence="6" id="KW-0004">4Fe-4S</keyword>
<keyword evidence="9" id="KW-0808">Transferase</keyword>
<evidence type="ECO:0000256" key="8">
    <source>
        <dbReference type="ARBA" id="ARBA00022553"/>
    </source>
</evidence>
<dbReference type="PRINTS" id="PR00344">
    <property type="entry name" value="BCTRLSENSOR"/>
</dbReference>
<evidence type="ECO:0000259" key="18">
    <source>
        <dbReference type="SMART" id="SM00065"/>
    </source>
</evidence>
<gene>
    <name evidence="20" type="ORF">GCM10022255_107380</name>
</gene>
<keyword evidence="14" id="KW-0902">Two-component regulatory system</keyword>